<feature type="region of interest" description="Disordered" evidence="1">
    <location>
        <begin position="57"/>
        <end position="83"/>
    </location>
</feature>
<feature type="compositionally biased region" description="Polar residues" evidence="1">
    <location>
        <begin position="103"/>
        <end position="117"/>
    </location>
</feature>
<proteinExistence type="predicted"/>
<sequence>METKQVEEIKRLKTILEQIQFNCRTLRDDHTQLLNARVELQQLLKACLVDVRQQQDRLSKPHYALSKGRAGSKNDFDSKPKSRALLDSQDRVISTLYRSTFPMSIGSSELPAKSQSKSKFDDALRQKR</sequence>
<evidence type="ECO:0000256" key="1">
    <source>
        <dbReference type="SAM" id="MobiDB-lite"/>
    </source>
</evidence>
<gene>
    <name evidence="2" type="ORF">DSPE1174_LOCUS23937</name>
</gene>
<evidence type="ECO:0000313" key="2">
    <source>
        <dbReference type="EMBL" id="CAD9459307.1"/>
    </source>
</evidence>
<dbReference type="EMBL" id="HBGS01046208">
    <property type="protein sequence ID" value="CAD9459307.1"/>
    <property type="molecule type" value="Transcribed_RNA"/>
</dbReference>
<feature type="compositionally biased region" description="Basic and acidic residues" evidence="1">
    <location>
        <begin position="118"/>
        <end position="128"/>
    </location>
</feature>
<protein>
    <submittedName>
        <fullName evidence="2">Uncharacterized protein</fullName>
    </submittedName>
</protein>
<name>A0A7S2GNU5_9STRA</name>
<dbReference type="AlphaFoldDB" id="A0A7S2GNU5"/>
<feature type="region of interest" description="Disordered" evidence="1">
    <location>
        <begin position="103"/>
        <end position="128"/>
    </location>
</feature>
<reference evidence="2" key="1">
    <citation type="submission" date="2021-01" db="EMBL/GenBank/DDBJ databases">
        <authorList>
            <person name="Corre E."/>
            <person name="Pelletier E."/>
            <person name="Niang G."/>
            <person name="Scheremetjew M."/>
            <person name="Finn R."/>
            <person name="Kale V."/>
            <person name="Holt S."/>
            <person name="Cochrane G."/>
            <person name="Meng A."/>
            <person name="Brown T."/>
            <person name="Cohen L."/>
        </authorList>
    </citation>
    <scope>NUCLEOTIDE SEQUENCE</scope>
    <source>
        <strain evidence="2">CCMP1381</strain>
    </source>
</reference>
<organism evidence="2">
    <name type="scientific">Octactis speculum</name>
    <dbReference type="NCBI Taxonomy" id="3111310"/>
    <lineage>
        <taxon>Eukaryota</taxon>
        <taxon>Sar</taxon>
        <taxon>Stramenopiles</taxon>
        <taxon>Ochrophyta</taxon>
        <taxon>Dictyochophyceae</taxon>
        <taxon>Dictyochales</taxon>
        <taxon>Dictyochaceae</taxon>
        <taxon>Octactis</taxon>
    </lineage>
</organism>
<accession>A0A7S2GNU5</accession>